<feature type="repeat" description="TPR" evidence="8">
    <location>
        <begin position="468"/>
        <end position="501"/>
    </location>
</feature>
<keyword evidence="4" id="KW-0328">Glycosyltransferase</keyword>
<feature type="repeat" description="TPR" evidence="8">
    <location>
        <begin position="196"/>
        <end position="229"/>
    </location>
</feature>
<protein>
    <recommendedName>
        <fullName evidence="3">protein O-GlcNAc transferase</fullName>
        <ecNumber evidence="3">2.4.1.255</ecNumber>
    </recommendedName>
</protein>
<dbReference type="Pfam" id="PF13432">
    <property type="entry name" value="TPR_16"/>
    <property type="match status" value="5"/>
</dbReference>
<dbReference type="PANTHER" id="PTHR44835:SF1">
    <property type="entry name" value="PROTEIN O-GLCNAC TRANSFERASE"/>
    <property type="match status" value="1"/>
</dbReference>
<keyword evidence="5" id="KW-0808">Transferase</keyword>
<dbReference type="SMART" id="SM00028">
    <property type="entry name" value="TPR"/>
    <property type="match status" value="16"/>
</dbReference>
<evidence type="ECO:0000313" key="11">
    <source>
        <dbReference type="Proteomes" id="UP001326110"/>
    </source>
</evidence>
<evidence type="ECO:0000256" key="2">
    <source>
        <dbReference type="ARBA" id="ARBA00005386"/>
    </source>
</evidence>
<feature type="repeat" description="TPR" evidence="8">
    <location>
        <begin position="230"/>
        <end position="263"/>
    </location>
</feature>
<evidence type="ECO:0000256" key="5">
    <source>
        <dbReference type="ARBA" id="ARBA00022679"/>
    </source>
</evidence>
<name>A0ABZ0XRJ8_9BURK</name>
<proteinExistence type="inferred from homology"/>
<keyword evidence="11" id="KW-1185">Reference proteome</keyword>
<dbReference type="EMBL" id="CP140152">
    <property type="protein sequence ID" value="WQH02367.1"/>
    <property type="molecule type" value="Genomic_DNA"/>
</dbReference>
<dbReference type="PANTHER" id="PTHR44835">
    <property type="entry name" value="UDP-N-ACETYLGLUCOSAMINE--PEPTIDE N-ACETYLGLUCOSAMINYLTRANSFERASE SPINDLY-RELATED"/>
    <property type="match status" value="1"/>
</dbReference>
<dbReference type="InterPro" id="IPR029489">
    <property type="entry name" value="OGT/SEC/SPY_C"/>
</dbReference>
<feature type="repeat" description="TPR" evidence="8">
    <location>
        <begin position="264"/>
        <end position="297"/>
    </location>
</feature>
<dbReference type="EC" id="2.4.1.255" evidence="3"/>
<dbReference type="PROSITE" id="PS50293">
    <property type="entry name" value="TPR_REGION"/>
    <property type="match status" value="2"/>
</dbReference>
<evidence type="ECO:0000256" key="8">
    <source>
        <dbReference type="PROSITE-ProRule" id="PRU00339"/>
    </source>
</evidence>
<feature type="repeat" description="TPR" evidence="8">
    <location>
        <begin position="400"/>
        <end position="433"/>
    </location>
</feature>
<dbReference type="InterPro" id="IPR051939">
    <property type="entry name" value="Glycosyltr_41/O-GlcNAc_trsf"/>
</dbReference>
<dbReference type="Gene3D" id="3.40.50.11380">
    <property type="match status" value="1"/>
</dbReference>
<dbReference type="InterPro" id="IPR011990">
    <property type="entry name" value="TPR-like_helical_dom_sf"/>
</dbReference>
<feature type="repeat" description="TPR" evidence="8">
    <location>
        <begin position="298"/>
        <end position="331"/>
    </location>
</feature>
<accession>A0ABZ0XRJ8</accession>
<evidence type="ECO:0000313" key="10">
    <source>
        <dbReference type="EMBL" id="WQH02367.1"/>
    </source>
</evidence>
<evidence type="ECO:0000256" key="1">
    <source>
        <dbReference type="ARBA" id="ARBA00004922"/>
    </source>
</evidence>
<dbReference type="InterPro" id="IPR019734">
    <property type="entry name" value="TPR_rpt"/>
</dbReference>
<feature type="repeat" description="TPR" evidence="8">
    <location>
        <begin position="604"/>
        <end position="637"/>
    </location>
</feature>
<feature type="domain" description="O-GlcNAc transferase C-terminal" evidence="9">
    <location>
        <begin position="892"/>
        <end position="1058"/>
    </location>
</feature>
<evidence type="ECO:0000256" key="7">
    <source>
        <dbReference type="ARBA" id="ARBA00022803"/>
    </source>
</evidence>
<feature type="repeat" description="TPR" evidence="8">
    <location>
        <begin position="434"/>
        <end position="467"/>
    </location>
</feature>
<dbReference type="Proteomes" id="UP001326110">
    <property type="component" value="Chromosome"/>
</dbReference>
<comment type="similarity">
    <text evidence="2">Belongs to the glycosyltransferase 41 family. O-GlcNAc transferase subfamily.</text>
</comment>
<evidence type="ECO:0000256" key="3">
    <source>
        <dbReference type="ARBA" id="ARBA00011970"/>
    </source>
</evidence>
<feature type="repeat" description="TPR" evidence="8">
    <location>
        <begin position="44"/>
        <end position="77"/>
    </location>
</feature>
<dbReference type="Pfam" id="PF13844">
    <property type="entry name" value="Glyco_transf_41"/>
    <property type="match status" value="2"/>
</dbReference>
<sequence length="1104" mass="120533">MDAHDSTATPDALLAQAIAHHQAGRLEDALKDYDAILASAPDHALVLHNRGLLLGRLGRHAQAVLDLRRAVQLAPDEGEFWLSLARGLVQTGEPGEALDIVDHVQSRGYQSPTIEQLVAQASAALPVEPNDAARQVIIDLYNAGRHADMEQATQALLARHPRSTFGWSVLGTALQLQGKNPIAALQRLIALAPHDAEAHTHLGDALQNAGDPQASLPLYLRAIELAPQYGTAHCNLGSALDALGRHTEAQQSYRRALGADPGNLAAHFNLGNSLRDAGQHGEAVASYRAALALAPQDPQLLTYLADTLRAMQRYDQALPLYRQVIDLLPDNGEAWANLGTTLQGMGQFDGAIDAQLRAIALDQGLNALHANLALLLHAQRRNDEAEQQYRLALAVQENDSDLHRGLGDLLCQRAAYADSLAACERALALDPDNMLAHIVMAAAQQGMHDYESALRSYDRALAIDPQHAAVWLNKAIALQESGDLDTALAHYEQGLRLQPDSADGYANMGVALHRLGRHDESMAAYRRALELAPDLALAHANISALYYNLRDFATAERHARQALTQRPDFLPARRNLVSALMRQERYADAVGECLEGLAHAPGDASLYSELGRSYFKLGDIDQAMASFEQALAIEPAHPETLTSMVPILLDEGQFDQAEAACRLAMQGLPDDASLRSNLLFMLSHASSDPDQLFHEHCLFGDQYEAPLRASWAPHPNQPDLDRKLRVGFVSGDFNNHALVSFFEPLALLLAREPALELHAFYNKLMEDKTTSRLKPLFAHWHSIAELSLDGAERLVREQEIDILIDLAGHSAANRLQLFARRPAPIQASWLGYAGTTGLLGVDYYISDKLRMPVGRFDRQFTEHIVRIPLSSSFLPEQYSPPIKPLPALTTGVLTFGSFSRANKLSRDVIALWSRVLHALPDARMLLGGLGAGRSSATVLGWFADEGIAADRLDVRPRGSMRDYLLLHHEIDVLLNPFPYTGATTLLHGLWMGVPTLTMTGPTMASHGSASYLTHVGLDAFVTEDPDLFVKRAVFLSNNIPTLAALRITLRARYNESLLGQPAVAAYGLERALRIMWQRWCAGIAPGPIDVELEDLLPASASDNV</sequence>
<organism evidence="10 11">
    <name type="scientific">Duganella zoogloeoides</name>
    <dbReference type="NCBI Taxonomy" id="75659"/>
    <lineage>
        <taxon>Bacteria</taxon>
        <taxon>Pseudomonadati</taxon>
        <taxon>Pseudomonadota</taxon>
        <taxon>Betaproteobacteria</taxon>
        <taxon>Burkholderiales</taxon>
        <taxon>Oxalobacteraceae</taxon>
        <taxon>Telluria group</taxon>
        <taxon>Duganella</taxon>
    </lineage>
</organism>
<dbReference type="PROSITE" id="PS50005">
    <property type="entry name" value="TPR"/>
    <property type="match status" value="10"/>
</dbReference>
<dbReference type="Gene3D" id="3.40.50.2000">
    <property type="entry name" value="Glycogen Phosphorylase B"/>
    <property type="match status" value="1"/>
</dbReference>
<reference evidence="10 11" key="1">
    <citation type="submission" date="2023-11" db="EMBL/GenBank/DDBJ databases">
        <title>MicrobeMod: A computational toolkit for identifying prokaryotic methylation and restriction-modification with nanopore sequencing.</title>
        <authorList>
            <person name="Crits-Christoph A."/>
            <person name="Kang S.C."/>
            <person name="Lee H."/>
            <person name="Ostrov N."/>
        </authorList>
    </citation>
    <scope>NUCLEOTIDE SEQUENCE [LARGE SCALE GENOMIC DNA]</scope>
    <source>
        <strain evidence="10 11">ATCC 25935</strain>
    </source>
</reference>
<gene>
    <name evidence="10" type="ORF">SR858_14920</name>
</gene>
<dbReference type="Gene3D" id="1.25.40.10">
    <property type="entry name" value="Tetratricopeptide repeat domain"/>
    <property type="match status" value="7"/>
</dbReference>
<evidence type="ECO:0000256" key="6">
    <source>
        <dbReference type="ARBA" id="ARBA00022737"/>
    </source>
</evidence>
<dbReference type="RefSeq" id="WP_019919797.1">
    <property type="nucleotide sequence ID" value="NZ_CP140152.1"/>
</dbReference>
<dbReference type="SUPFAM" id="SSF48452">
    <property type="entry name" value="TPR-like"/>
    <property type="match status" value="3"/>
</dbReference>
<dbReference type="GeneID" id="43166769"/>
<keyword evidence="6" id="KW-0677">Repeat</keyword>
<feature type="domain" description="O-GlcNAc transferase C-terminal" evidence="9">
    <location>
        <begin position="719"/>
        <end position="868"/>
    </location>
</feature>
<keyword evidence="7 8" id="KW-0802">TPR repeat</keyword>
<comment type="pathway">
    <text evidence="1">Protein modification; protein glycosylation.</text>
</comment>
<feature type="repeat" description="TPR" evidence="8">
    <location>
        <begin position="502"/>
        <end position="535"/>
    </location>
</feature>
<evidence type="ECO:0000259" key="9">
    <source>
        <dbReference type="Pfam" id="PF13844"/>
    </source>
</evidence>
<evidence type="ECO:0000256" key="4">
    <source>
        <dbReference type="ARBA" id="ARBA00022676"/>
    </source>
</evidence>
<dbReference type="Pfam" id="PF14559">
    <property type="entry name" value="TPR_19"/>
    <property type="match status" value="4"/>
</dbReference>